<comment type="subcellular location">
    <subcellularLocation>
        <location evidence="1">Nucleus</location>
    </subcellularLocation>
</comment>
<evidence type="ECO:0000259" key="12">
    <source>
        <dbReference type="PROSITE" id="PS50157"/>
    </source>
</evidence>
<evidence type="ECO:0000256" key="5">
    <source>
        <dbReference type="ARBA" id="ARBA00022833"/>
    </source>
</evidence>
<protein>
    <recommendedName>
        <fullName evidence="12">C2H2-type domain-containing protein</fullName>
    </recommendedName>
</protein>
<keyword evidence="8" id="KW-0804">Transcription</keyword>
<keyword evidence="5" id="KW-0862">Zinc</keyword>
<dbReference type="PROSITE" id="PS00028">
    <property type="entry name" value="ZINC_FINGER_C2H2_1"/>
    <property type="match status" value="2"/>
</dbReference>
<dbReference type="Proteomes" id="UP001488838">
    <property type="component" value="Unassembled WGS sequence"/>
</dbReference>
<evidence type="ECO:0000256" key="1">
    <source>
        <dbReference type="ARBA" id="ARBA00004123"/>
    </source>
</evidence>
<evidence type="ECO:0000256" key="6">
    <source>
        <dbReference type="ARBA" id="ARBA00023015"/>
    </source>
</evidence>
<keyword evidence="4 10" id="KW-0863">Zinc-finger</keyword>
<reference evidence="13 14" key="1">
    <citation type="journal article" date="2023" name="bioRxiv">
        <title>Conserved and derived expression patterns and positive selection on dental genes reveal complex evolutionary context of ever-growing rodent molars.</title>
        <authorList>
            <person name="Calamari Z.T."/>
            <person name="Song A."/>
            <person name="Cohen E."/>
            <person name="Akter M."/>
            <person name="Roy R.D."/>
            <person name="Hallikas O."/>
            <person name="Christensen M.M."/>
            <person name="Li P."/>
            <person name="Marangoni P."/>
            <person name="Jernvall J."/>
            <person name="Klein O.D."/>
        </authorList>
    </citation>
    <scope>NUCLEOTIDE SEQUENCE [LARGE SCALE GENOMIC DNA]</scope>
    <source>
        <strain evidence="13">V071</strain>
    </source>
</reference>
<keyword evidence="9" id="KW-0539">Nucleus</keyword>
<organism evidence="13 14">
    <name type="scientific">Myodes glareolus</name>
    <name type="common">Bank vole</name>
    <name type="synonym">Clethrionomys glareolus</name>
    <dbReference type="NCBI Taxonomy" id="447135"/>
    <lineage>
        <taxon>Eukaryota</taxon>
        <taxon>Metazoa</taxon>
        <taxon>Chordata</taxon>
        <taxon>Craniata</taxon>
        <taxon>Vertebrata</taxon>
        <taxon>Euteleostomi</taxon>
        <taxon>Mammalia</taxon>
        <taxon>Eutheria</taxon>
        <taxon>Euarchontoglires</taxon>
        <taxon>Glires</taxon>
        <taxon>Rodentia</taxon>
        <taxon>Myomorpha</taxon>
        <taxon>Muroidea</taxon>
        <taxon>Cricetidae</taxon>
        <taxon>Arvicolinae</taxon>
        <taxon>Myodes</taxon>
    </lineage>
</organism>
<dbReference type="GO" id="GO:0003677">
    <property type="term" value="F:DNA binding"/>
    <property type="evidence" value="ECO:0007669"/>
    <property type="project" value="UniProtKB-KW"/>
</dbReference>
<dbReference type="Gene3D" id="3.30.160.60">
    <property type="entry name" value="Classic Zinc Finger"/>
    <property type="match status" value="3"/>
</dbReference>
<keyword evidence="2" id="KW-0479">Metal-binding</keyword>
<dbReference type="Pfam" id="PF00096">
    <property type="entry name" value="zf-C2H2"/>
    <property type="match status" value="1"/>
</dbReference>
<dbReference type="SUPFAM" id="SSF57667">
    <property type="entry name" value="beta-beta-alpha zinc fingers"/>
    <property type="match status" value="2"/>
</dbReference>
<keyword evidence="3" id="KW-0677">Repeat</keyword>
<dbReference type="InterPro" id="IPR013087">
    <property type="entry name" value="Znf_C2H2_type"/>
</dbReference>
<evidence type="ECO:0000256" key="4">
    <source>
        <dbReference type="ARBA" id="ARBA00022771"/>
    </source>
</evidence>
<evidence type="ECO:0000256" key="8">
    <source>
        <dbReference type="ARBA" id="ARBA00023163"/>
    </source>
</evidence>
<dbReference type="GO" id="GO:0010468">
    <property type="term" value="P:regulation of gene expression"/>
    <property type="evidence" value="ECO:0007669"/>
    <property type="project" value="TreeGrafter"/>
</dbReference>
<feature type="region of interest" description="Disordered" evidence="11">
    <location>
        <begin position="1"/>
        <end position="24"/>
    </location>
</feature>
<dbReference type="GO" id="GO:0008270">
    <property type="term" value="F:zinc ion binding"/>
    <property type="evidence" value="ECO:0007669"/>
    <property type="project" value="UniProtKB-KW"/>
</dbReference>
<dbReference type="FunFam" id="3.30.160.60:FF:000965">
    <property type="entry name" value="Neurotrophin receptor-interacting factor homolog"/>
    <property type="match status" value="1"/>
</dbReference>
<evidence type="ECO:0000256" key="3">
    <source>
        <dbReference type="ARBA" id="ARBA00022737"/>
    </source>
</evidence>
<dbReference type="EMBL" id="JBBHLL010000212">
    <property type="protein sequence ID" value="KAK7809824.1"/>
    <property type="molecule type" value="Genomic_DNA"/>
</dbReference>
<gene>
    <name evidence="13" type="ORF">U0070_008474</name>
</gene>
<dbReference type="SMART" id="SM00355">
    <property type="entry name" value="ZnF_C2H2"/>
    <property type="match status" value="3"/>
</dbReference>
<dbReference type="PROSITE" id="PS50157">
    <property type="entry name" value="ZINC_FINGER_C2H2_2"/>
    <property type="match status" value="4"/>
</dbReference>
<evidence type="ECO:0000256" key="11">
    <source>
        <dbReference type="SAM" id="MobiDB-lite"/>
    </source>
</evidence>
<feature type="compositionally biased region" description="Polar residues" evidence="11">
    <location>
        <begin position="7"/>
        <end position="23"/>
    </location>
</feature>
<evidence type="ECO:0000313" key="14">
    <source>
        <dbReference type="Proteomes" id="UP001488838"/>
    </source>
</evidence>
<name>A0AAW0I5S8_MYOGA</name>
<accession>A0AAW0I5S8</accession>
<proteinExistence type="predicted"/>
<dbReference type="FunFam" id="3.30.160.60:FF:000156">
    <property type="entry name" value="Zinc finger protein 568"/>
    <property type="match status" value="1"/>
</dbReference>
<feature type="domain" description="C2H2-type" evidence="12">
    <location>
        <begin position="291"/>
        <end position="318"/>
    </location>
</feature>
<feature type="non-terminal residue" evidence="13">
    <location>
        <position position="1"/>
    </location>
</feature>
<keyword evidence="7" id="KW-0238">DNA-binding</keyword>
<dbReference type="PANTHER" id="PTHR16515">
    <property type="entry name" value="PR DOMAIN ZINC FINGER PROTEIN"/>
    <property type="match status" value="1"/>
</dbReference>
<evidence type="ECO:0000256" key="9">
    <source>
        <dbReference type="ARBA" id="ARBA00023242"/>
    </source>
</evidence>
<evidence type="ECO:0000313" key="13">
    <source>
        <dbReference type="EMBL" id="KAK7809824.1"/>
    </source>
</evidence>
<dbReference type="AlphaFoldDB" id="A0AAW0I5S8"/>
<evidence type="ECO:0000256" key="10">
    <source>
        <dbReference type="PROSITE-ProRule" id="PRU00042"/>
    </source>
</evidence>
<feature type="domain" description="C2H2-type" evidence="12">
    <location>
        <begin position="209"/>
        <end position="236"/>
    </location>
</feature>
<keyword evidence="6" id="KW-0805">Transcription regulation</keyword>
<sequence>TRRASIYKSQDSGGTSEKTGQTPRRTKILECTNCATVFSCSSSFKGRMRSRRGEKVMHVTRVGRPSASTPILTRGYTSGNDPMRVRTVGKPSDPPPTPWITGGCALESGSRSVKSVGKPLAVAHLSETTWHTVERSHTFVSTVTKPSLATHPLENIQGHTVRRSPTNARNALEGTCLLESRLCEQCGKTFSCQAYFQTHLKMHSGAKPHTCAQRGRDLGFSAPLHIHVRTHPGESPRMPADAQRREDFLPYVHRTSHRERWPYLCGRCGRVHRSSPSFRAHMRTHTGERPYECKQCGKAFVSIPSFRGHVKIHARQDL</sequence>
<dbReference type="GO" id="GO:0005634">
    <property type="term" value="C:nucleus"/>
    <property type="evidence" value="ECO:0007669"/>
    <property type="project" value="UniProtKB-SubCell"/>
</dbReference>
<feature type="domain" description="C2H2-type" evidence="12">
    <location>
        <begin position="263"/>
        <end position="290"/>
    </location>
</feature>
<comment type="caution">
    <text evidence="13">The sequence shown here is derived from an EMBL/GenBank/DDBJ whole genome shotgun (WGS) entry which is preliminary data.</text>
</comment>
<evidence type="ECO:0000256" key="7">
    <source>
        <dbReference type="ARBA" id="ARBA00023125"/>
    </source>
</evidence>
<evidence type="ECO:0000256" key="2">
    <source>
        <dbReference type="ARBA" id="ARBA00022723"/>
    </source>
</evidence>
<dbReference type="PANTHER" id="PTHR16515:SF49">
    <property type="entry name" value="GASTRULA ZINC FINGER PROTEIN XLCGF49.1-LIKE-RELATED"/>
    <property type="match status" value="1"/>
</dbReference>
<dbReference type="InterPro" id="IPR036236">
    <property type="entry name" value="Znf_C2H2_sf"/>
</dbReference>
<feature type="domain" description="C2H2-type" evidence="12">
    <location>
        <begin position="181"/>
        <end position="208"/>
    </location>
</feature>
<dbReference type="InterPro" id="IPR050331">
    <property type="entry name" value="Zinc_finger"/>
</dbReference>
<keyword evidence="14" id="KW-1185">Reference proteome</keyword>